<gene>
    <name evidence="8" type="ORF">QE152_g30740</name>
</gene>
<comment type="caution">
    <text evidence="8">The sequence shown here is derived from an EMBL/GenBank/DDBJ whole genome shotgun (WGS) entry which is preliminary data.</text>
</comment>
<dbReference type="InterPro" id="IPR001878">
    <property type="entry name" value="Znf_CCHC"/>
</dbReference>
<dbReference type="AlphaFoldDB" id="A0AAW1JDL9"/>
<evidence type="ECO:0000256" key="4">
    <source>
        <dbReference type="ARBA" id="ARBA00022833"/>
    </source>
</evidence>
<accession>A0AAW1JDL9</accession>
<evidence type="ECO:0000256" key="2">
    <source>
        <dbReference type="ARBA" id="ARBA00022737"/>
    </source>
</evidence>
<evidence type="ECO:0000256" key="5">
    <source>
        <dbReference type="PROSITE-ProRule" id="PRU00047"/>
    </source>
</evidence>
<reference evidence="8 9" key="1">
    <citation type="journal article" date="2024" name="BMC Genomics">
        <title>De novo assembly and annotation of Popillia japonica's genome with initial clues to its potential as an invasive pest.</title>
        <authorList>
            <person name="Cucini C."/>
            <person name="Boschi S."/>
            <person name="Funari R."/>
            <person name="Cardaioli E."/>
            <person name="Iannotti N."/>
            <person name="Marturano G."/>
            <person name="Paoli F."/>
            <person name="Bruttini M."/>
            <person name="Carapelli A."/>
            <person name="Frati F."/>
            <person name="Nardi F."/>
        </authorList>
    </citation>
    <scope>NUCLEOTIDE SEQUENCE [LARGE SCALE GENOMIC DNA]</scope>
    <source>
        <strain evidence="8">DMR45628</strain>
    </source>
</reference>
<evidence type="ECO:0000256" key="6">
    <source>
        <dbReference type="SAM" id="MobiDB-lite"/>
    </source>
</evidence>
<sequence length="416" mass="46339">MASKSTGEIDYVIKVVATKTRSQKTSEMSSALYVLPLKIDKAGINNMEDAYNILVELKNTMSVHPTNTLRIILSEGLNQDYIRKLCESVFVDITVNIIILSESKIRQKTVKNRTPKPQMEKVVVKSAGNTYADLLKLVKQNVDPREVGVKVKTIRKTMAGDLLLEVEGNRKKAGELKEAIINKVGAEVKIPNNTATIHVLDIDAAITKSQVEDVLGERNHYKESSRGCAGQSAPRRPARLGDQVNEANQGWQSNSDGLGNLLPGDRQDLEIKSMRPTRDGNQIATVQVSRANANMLVKLGRVKIDWVSCRIRERITIIRCYKCLEFGHASRVCQGLDRSNLCLNCNQPGHKAKDCKEAHYCPTCRPGHKAKDCKEAHYCPTCSSGDHRADTTKCPKFRQMMSAQRKLKQVSNTNAR</sequence>
<evidence type="ECO:0000256" key="3">
    <source>
        <dbReference type="ARBA" id="ARBA00022771"/>
    </source>
</evidence>
<dbReference type="PANTHER" id="PTHR47103:SF8">
    <property type="entry name" value="DNA-BINDING PROTEIN"/>
    <property type="match status" value="1"/>
</dbReference>
<keyword evidence="1" id="KW-0479">Metal-binding</keyword>
<dbReference type="EMBL" id="JASPKY010000418">
    <property type="protein sequence ID" value="KAK9701257.1"/>
    <property type="molecule type" value="Genomic_DNA"/>
</dbReference>
<dbReference type="GO" id="GO:0008270">
    <property type="term" value="F:zinc ion binding"/>
    <property type="evidence" value="ECO:0007669"/>
    <property type="project" value="UniProtKB-KW"/>
</dbReference>
<evidence type="ECO:0000259" key="7">
    <source>
        <dbReference type="PROSITE" id="PS50158"/>
    </source>
</evidence>
<proteinExistence type="predicted"/>
<evidence type="ECO:0000256" key="1">
    <source>
        <dbReference type="ARBA" id="ARBA00022723"/>
    </source>
</evidence>
<protein>
    <submittedName>
        <fullName evidence="8">Zinc knuckle</fullName>
    </submittedName>
</protein>
<dbReference type="SMART" id="SM00343">
    <property type="entry name" value="ZnF_C2HC"/>
    <property type="match status" value="4"/>
</dbReference>
<feature type="region of interest" description="Disordered" evidence="6">
    <location>
        <begin position="218"/>
        <end position="237"/>
    </location>
</feature>
<organism evidence="8 9">
    <name type="scientific">Popillia japonica</name>
    <name type="common">Japanese beetle</name>
    <dbReference type="NCBI Taxonomy" id="7064"/>
    <lineage>
        <taxon>Eukaryota</taxon>
        <taxon>Metazoa</taxon>
        <taxon>Ecdysozoa</taxon>
        <taxon>Arthropoda</taxon>
        <taxon>Hexapoda</taxon>
        <taxon>Insecta</taxon>
        <taxon>Pterygota</taxon>
        <taxon>Neoptera</taxon>
        <taxon>Endopterygota</taxon>
        <taxon>Coleoptera</taxon>
        <taxon>Polyphaga</taxon>
        <taxon>Scarabaeiformia</taxon>
        <taxon>Scarabaeidae</taxon>
        <taxon>Rutelinae</taxon>
        <taxon>Popillia</taxon>
    </lineage>
</organism>
<dbReference type="SUPFAM" id="SSF57756">
    <property type="entry name" value="Retrovirus zinc finger-like domains"/>
    <property type="match status" value="1"/>
</dbReference>
<dbReference type="PANTHER" id="PTHR47103">
    <property type="entry name" value="DNA-BINDING PROTEIN"/>
    <property type="match status" value="1"/>
</dbReference>
<keyword evidence="3 5" id="KW-0863">Zinc-finger</keyword>
<name>A0AAW1JDL9_POPJA</name>
<dbReference type="Gene3D" id="4.10.60.10">
    <property type="entry name" value="Zinc finger, CCHC-type"/>
    <property type="match status" value="1"/>
</dbReference>
<dbReference type="InterPro" id="IPR036875">
    <property type="entry name" value="Znf_CCHC_sf"/>
</dbReference>
<dbReference type="PROSITE" id="PS50158">
    <property type="entry name" value="ZF_CCHC"/>
    <property type="match status" value="1"/>
</dbReference>
<dbReference type="Proteomes" id="UP001458880">
    <property type="component" value="Unassembled WGS sequence"/>
</dbReference>
<evidence type="ECO:0000313" key="9">
    <source>
        <dbReference type="Proteomes" id="UP001458880"/>
    </source>
</evidence>
<keyword evidence="4" id="KW-0862">Zinc</keyword>
<dbReference type="Pfam" id="PF00098">
    <property type="entry name" value="zf-CCHC"/>
    <property type="match status" value="1"/>
</dbReference>
<keyword evidence="2" id="KW-0677">Repeat</keyword>
<dbReference type="GO" id="GO:0003676">
    <property type="term" value="F:nucleic acid binding"/>
    <property type="evidence" value="ECO:0007669"/>
    <property type="project" value="InterPro"/>
</dbReference>
<feature type="domain" description="CCHC-type" evidence="7">
    <location>
        <begin position="342"/>
        <end position="357"/>
    </location>
</feature>
<evidence type="ECO:0000313" key="8">
    <source>
        <dbReference type="EMBL" id="KAK9701257.1"/>
    </source>
</evidence>
<keyword evidence="9" id="KW-1185">Reference proteome</keyword>